<keyword evidence="1" id="KW-0175">Coiled coil</keyword>
<organism evidence="4 5">
    <name type="scientific">Crotalaria pallida</name>
    <name type="common">Smooth rattlebox</name>
    <name type="synonym">Crotalaria striata</name>
    <dbReference type="NCBI Taxonomy" id="3830"/>
    <lineage>
        <taxon>Eukaryota</taxon>
        <taxon>Viridiplantae</taxon>
        <taxon>Streptophyta</taxon>
        <taxon>Embryophyta</taxon>
        <taxon>Tracheophyta</taxon>
        <taxon>Spermatophyta</taxon>
        <taxon>Magnoliopsida</taxon>
        <taxon>eudicotyledons</taxon>
        <taxon>Gunneridae</taxon>
        <taxon>Pentapetalae</taxon>
        <taxon>rosids</taxon>
        <taxon>fabids</taxon>
        <taxon>Fabales</taxon>
        <taxon>Fabaceae</taxon>
        <taxon>Papilionoideae</taxon>
        <taxon>50 kb inversion clade</taxon>
        <taxon>genistoids sensu lato</taxon>
        <taxon>core genistoids</taxon>
        <taxon>Crotalarieae</taxon>
        <taxon>Crotalaria</taxon>
    </lineage>
</organism>
<evidence type="ECO:0000313" key="5">
    <source>
        <dbReference type="Proteomes" id="UP001372338"/>
    </source>
</evidence>
<keyword evidence="5" id="KW-1185">Reference proteome</keyword>
<evidence type="ECO:0000256" key="2">
    <source>
        <dbReference type="SAM" id="MobiDB-lite"/>
    </source>
</evidence>
<dbReference type="PANTHER" id="PTHR46328:SF42">
    <property type="entry name" value="PROTEIN FAR1-RELATED SEQUENCE 5-LIKE ISOFORM X1"/>
    <property type="match status" value="1"/>
</dbReference>
<reference evidence="4 5" key="1">
    <citation type="submission" date="2024-01" db="EMBL/GenBank/DDBJ databases">
        <title>The genomes of 5 underutilized Papilionoideae crops provide insights into root nodulation and disease resistanc.</title>
        <authorList>
            <person name="Yuan L."/>
        </authorList>
    </citation>
    <scope>NUCLEOTIDE SEQUENCE [LARGE SCALE GENOMIC DNA]</scope>
    <source>
        <strain evidence="4">ZHUSHIDOU_FW_LH</strain>
        <tissue evidence="4">Leaf</tissue>
    </source>
</reference>
<sequence>MDFEKGVTEFETCEEEPQSSIPTDPSNPNIEPFVGMEFDSEPSARIFYNSYARRAGFSIRAHKCQRARRDGSLVGRQIVCSREGFRREMKDGRGPTRQHSVTRVAAAKKLGPGLPQNVSDNDIHEIQPGTTDEDKKIQELTTELESATQRCEAYRQNLVGLLKIMDEQKLKVSVEVHNFRLNLQAESVNLNDS</sequence>
<accession>A0AAN9IEC5</accession>
<proteinExistence type="predicted"/>
<comment type="caution">
    <text evidence="4">The sequence shown here is derived from an EMBL/GenBank/DDBJ whole genome shotgun (WGS) entry which is preliminary data.</text>
</comment>
<dbReference type="PANTHER" id="PTHR46328">
    <property type="entry name" value="FAR-RED IMPAIRED RESPONSIVE (FAR1) FAMILY PROTEIN-RELATED"/>
    <property type="match status" value="1"/>
</dbReference>
<evidence type="ECO:0000256" key="1">
    <source>
        <dbReference type="SAM" id="Coils"/>
    </source>
</evidence>
<feature type="coiled-coil region" evidence="1">
    <location>
        <begin position="130"/>
        <end position="157"/>
    </location>
</feature>
<dbReference type="InterPro" id="IPR004330">
    <property type="entry name" value="FAR1_DNA_bnd_dom"/>
</dbReference>
<dbReference type="Proteomes" id="UP001372338">
    <property type="component" value="Unassembled WGS sequence"/>
</dbReference>
<evidence type="ECO:0000313" key="4">
    <source>
        <dbReference type="EMBL" id="KAK7274030.1"/>
    </source>
</evidence>
<feature type="domain" description="FAR1" evidence="3">
    <location>
        <begin position="47"/>
        <end position="104"/>
    </location>
</feature>
<dbReference type="AlphaFoldDB" id="A0AAN9IEC5"/>
<protein>
    <recommendedName>
        <fullName evidence="3">FAR1 domain-containing protein</fullName>
    </recommendedName>
</protein>
<gene>
    <name evidence="4" type="ORF">RIF29_15100</name>
</gene>
<feature type="region of interest" description="Disordered" evidence="2">
    <location>
        <begin position="1"/>
        <end position="29"/>
    </location>
</feature>
<evidence type="ECO:0000259" key="3">
    <source>
        <dbReference type="Pfam" id="PF03101"/>
    </source>
</evidence>
<dbReference type="EMBL" id="JAYWIO010000003">
    <property type="protein sequence ID" value="KAK7274030.1"/>
    <property type="molecule type" value="Genomic_DNA"/>
</dbReference>
<name>A0AAN9IEC5_CROPI</name>
<dbReference type="Pfam" id="PF03101">
    <property type="entry name" value="FAR1"/>
    <property type="match status" value="1"/>
</dbReference>
<feature type="compositionally biased region" description="Polar residues" evidence="2">
    <location>
        <begin position="18"/>
        <end position="29"/>
    </location>
</feature>